<dbReference type="SUPFAM" id="SSF55874">
    <property type="entry name" value="ATPase domain of HSP90 chaperone/DNA topoisomerase II/histidine kinase"/>
    <property type="match status" value="1"/>
</dbReference>
<dbReference type="EMBL" id="RJSG01000001">
    <property type="protein sequence ID" value="RNL81091.1"/>
    <property type="molecule type" value="Genomic_DNA"/>
</dbReference>
<keyword evidence="5" id="KW-0418">Kinase</keyword>
<keyword evidence="11" id="KW-1185">Reference proteome</keyword>
<dbReference type="InterPro" id="IPR003594">
    <property type="entry name" value="HATPase_dom"/>
</dbReference>
<dbReference type="GO" id="GO:0000155">
    <property type="term" value="F:phosphorelay sensor kinase activity"/>
    <property type="evidence" value="ECO:0007669"/>
    <property type="project" value="TreeGrafter"/>
</dbReference>
<proteinExistence type="predicted"/>
<keyword evidence="3" id="KW-0597">Phosphoprotein</keyword>
<feature type="domain" description="Histidine kinase" evidence="9">
    <location>
        <begin position="33"/>
        <end position="143"/>
    </location>
</feature>
<evidence type="ECO:0000256" key="1">
    <source>
        <dbReference type="ARBA" id="ARBA00000085"/>
    </source>
</evidence>
<dbReference type="OrthoDB" id="9764154at2"/>
<dbReference type="PANTHER" id="PTHR45453">
    <property type="entry name" value="PHOSPHATE REGULON SENSOR PROTEIN PHOR"/>
    <property type="match status" value="1"/>
</dbReference>
<evidence type="ECO:0000313" key="10">
    <source>
        <dbReference type="EMBL" id="RNL81091.1"/>
    </source>
</evidence>
<evidence type="ECO:0000313" key="11">
    <source>
        <dbReference type="Proteomes" id="UP000277094"/>
    </source>
</evidence>
<accession>A0A3N0DZU1</accession>
<comment type="caution">
    <text evidence="10">The sequence shown here is derived from an EMBL/GenBank/DDBJ whole genome shotgun (WGS) entry which is preliminary data.</text>
</comment>
<keyword evidence="10" id="KW-0067">ATP-binding</keyword>
<name>A0A3N0DZU1_9ACTN</name>
<dbReference type="Pfam" id="PF02518">
    <property type="entry name" value="HATPase_c"/>
    <property type="match status" value="1"/>
</dbReference>
<dbReference type="InterPro" id="IPR036890">
    <property type="entry name" value="HATPase_C_sf"/>
</dbReference>
<dbReference type="PANTHER" id="PTHR45453:SF1">
    <property type="entry name" value="PHOSPHATE REGULON SENSOR PROTEIN PHOR"/>
    <property type="match status" value="1"/>
</dbReference>
<dbReference type="Gene3D" id="3.30.565.10">
    <property type="entry name" value="Histidine kinase-like ATPase, C-terminal domain"/>
    <property type="match status" value="1"/>
</dbReference>
<keyword evidence="10" id="KW-0547">Nucleotide-binding</keyword>
<evidence type="ECO:0000259" key="9">
    <source>
        <dbReference type="PROSITE" id="PS50109"/>
    </source>
</evidence>
<dbReference type="RefSeq" id="WP_123232296.1">
    <property type="nucleotide sequence ID" value="NZ_RJSG01000001.1"/>
</dbReference>
<dbReference type="AlphaFoldDB" id="A0A3N0DZU1"/>
<dbReference type="GO" id="GO:0016036">
    <property type="term" value="P:cellular response to phosphate starvation"/>
    <property type="evidence" value="ECO:0007669"/>
    <property type="project" value="TreeGrafter"/>
</dbReference>
<dbReference type="InterPro" id="IPR004358">
    <property type="entry name" value="Sig_transdc_His_kin-like_C"/>
</dbReference>
<dbReference type="InterPro" id="IPR050351">
    <property type="entry name" value="BphY/WalK/GraS-like"/>
</dbReference>
<evidence type="ECO:0000256" key="7">
    <source>
        <dbReference type="ARBA" id="ARBA00039401"/>
    </source>
</evidence>
<dbReference type="GO" id="GO:0004721">
    <property type="term" value="F:phosphoprotein phosphatase activity"/>
    <property type="evidence" value="ECO:0007669"/>
    <property type="project" value="TreeGrafter"/>
</dbReference>
<keyword evidence="4" id="KW-0808">Transferase</keyword>
<dbReference type="SMART" id="SM00387">
    <property type="entry name" value="HATPase_c"/>
    <property type="match status" value="1"/>
</dbReference>
<evidence type="ECO:0000256" key="5">
    <source>
        <dbReference type="ARBA" id="ARBA00022777"/>
    </source>
</evidence>
<dbReference type="InterPro" id="IPR005467">
    <property type="entry name" value="His_kinase_dom"/>
</dbReference>
<sequence>MPQGAGRGLPARPRAGTDLAQDRRHRSTGHGDGRPVAFGRVLANILVNAVRYSPAGSPIDVELSEDHRLGRVTVADRGRGIEEADLATIFDEFARGSSVKGDGGSGLGLFSVHQLVTEQHGTVGISSTPGEGTTVTIELPRVA</sequence>
<dbReference type="EC" id="2.7.13.3" evidence="2"/>
<feature type="region of interest" description="Disordered" evidence="8">
    <location>
        <begin position="1"/>
        <end position="35"/>
    </location>
</feature>
<evidence type="ECO:0000256" key="4">
    <source>
        <dbReference type="ARBA" id="ARBA00022679"/>
    </source>
</evidence>
<evidence type="ECO:0000256" key="3">
    <source>
        <dbReference type="ARBA" id="ARBA00022553"/>
    </source>
</evidence>
<protein>
    <recommendedName>
        <fullName evidence="7">Sensor-like histidine kinase SenX3</fullName>
        <ecNumber evidence="2">2.7.13.3</ecNumber>
    </recommendedName>
</protein>
<organism evidence="10 11">
    <name type="scientific">Nocardioides marmorisolisilvae</name>
    <dbReference type="NCBI Taxonomy" id="1542737"/>
    <lineage>
        <taxon>Bacteria</taxon>
        <taxon>Bacillati</taxon>
        <taxon>Actinomycetota</taxon>
        <taxon>Actinomycetes</taxon>
        <taxon>Propionibacteriales</taxon>
        <taxon>Nocardioidaceae</taxon>
        <taxon>Nocardioides</taxon>
    </lineage>
</organism>
<reference evidence="10 11" key="1">
    <citation type="submission" date="2018-11" db="EMBL/GenBank/DDBJ databases">
        <authorList>
            <person name="Li F."/>
        </authorList>
    </citation>
    <scope>NUCLEOTIDE SEQUENCE [LARGE SCALE GENOMIC DNA]</scope>
    <source>
        <strain evidence="10 11">KIS18-7</strain>
    </source>
</reference>
<dbReference type="Proteomes" id="UP000277094">
    <property type="component" value="Unassembled WGS sequence"/>
</dbReference>
<dbReference type="PRINTS" id="PR00344">
    <property type="entry name" value="BCTRLSENSOR"/>
</dbReference>
<comment type="catalytic activity">
    <reaction evidence="1">
        <text>ATP + protein L-histidine = ADP + protein N-phospho-L-histidine.</text>
        <dbReference type="EC" id="2.7.13.3"/>
    </reaction>
</comment>
<evidence type="ECO:0000256" key="6">
    <source>
        <dbReference type="ARBA" id="ARBA00023012"/>
    </source>
</evidence>
<dbReference type="PROSITE" id="PS50109">
    <property type="entry name" value="HIS_KIN"/>
    <property type="match status" value="1"/>
</dbReference>
<evidence type="ECO:0000256" key="2">
    <source>
        <dbReference type="ARBA" id="ARBA00012438"/>
    </source>
</evidence>
<evidence type="ECO:0000256" key="8">
    <source>
        <dbReference type="SAM" id="MobiDB-lite"/>
    </source>
</evidence>
<gene>
    <name evidence="10" type="ORF">EFL95_01550</name>
</gene>
<dbReference type="GO" id="GO:0005524">
    <property type="term" value="F:ATP binding"/>
    <property type="evidence" value="ECO:0007669"/>
    <property type="project" value="UniProtKB-KW"/>
</dbReference>
<keyword evidence="6" id="KW-0902">Two-component regulatory system</keyword>
<dbReference type="GO" id="GO:0005886">
    <property type="term" value="C:plasma membrane"/>
    <property type="evidence" value="ECO:0007669"/>
    <property type="project" value="TreeGrafter"/>
</dbReference>